<keyword evidence="1" id="KW-0812">Transmembrane</keyword>
<keyword evidence="1" id="KW-0472">Membrane</keyword>
<dbReference type="Gene3D" id="3.90.420.10">
    <property type="entry name" value="Oxidoreductase, molybdopterin-binding domain"/>
    <property type="match status" value="1"/>
</dbReference>
<dbReference type="STRING" id="92487.SAMN02745130_01502"/>
<organism evidence="3 4">
    <name type="scientific">Thiothrix eikelboomii</name>
    <dbReference type="NCBI Taxonomy" id="92487"/>
    <lineage>
        <taxon>Bacteria</taxon>
        <taxon>Pseudomonadati</taxon>
        <taxon>Pseudomonadota</taxon>
        <taxon>Gammaproteobacteria</taxon>
        <taxon>Thiotrichales</taxon>
        <taxon>Thiotrichaceae</taxon>
        <taxon>Thiothrix</taxon>
    </lineage>
</organism>
<feature type="transmembrane region" description="Helical" evidence="1">
    <location>
        <begin position="7"/>
        <end position="25"/>
    </location>
</feature>
<evidence type="ECO:0000313" key="3">
    <source>
        <dbReference type="EMBL" id="SKA75301.1"/>
    </source>
</evidence>
<reference evidence="3 4" key="1">
    <citation type="submission" date="2017-02" db="EMBL/GenBank/DDBJ databases">
        <authorList>
            <person name="Peterson S.W."/>
        </authorList>
    </citation>
    <scope>NUCLEOTIDE SEQUENCE [LARGE SCALE GENOMIC DNA]</scope>
    <source>
        <strain evidence="3 4">ATCC 49788</strain>
    </source>
</reference>
<name>A0A1T4WF64_9GAMM</name>
<evidence type="ECO:0000313" key="4">
    <source>
        <dbReference type="Proteomes" id="UP000190460"/>
    </source>
</evidence>
<proteinExistence type="predicted"/>
<keyword evidence="1" id="KW-1133">Transmembrane helix</keyword>
<dbReference type="SUPFAM" id="SSF56524">
    <property type="entry name" value="Oxidoreductase molybdopterin-binding domain"/>
    <property type="match status" value="1"/>
</dbReference>
<dbReference type="Pfam" id="PF00174">
    <property type="entry name" value="Oxidored_molyb"/>
    <property type="match status" value="1"/>
</dbReference>
<dbReference type="InterPro" id="IPR000572">
    <property type="entry name" value="OxRdtase_Mopterin-bd_dom"/>
</dbReference>
<protein>
    <recommendedName>
        <fullName evidence="2">Oxidoreductase molybdopterin-binding domain-containing protein</fullName>
    </recommendedName>
</protein>
<dbReference type="EMBL" id="FUYB01000005">
    <property type="protein sequence ID" value="SKA75301.1"/>
    <property type="molecule type" value="Genomic_DNA"/>
</dbReference>
<feature type="domain" description="Oxidoreductase molybdopterin-binding" evidence="2">
    <location>
        <begin position="98"/>
        <end position="171"/>
    </location>
</feature>
<dbReference type="InterPro" id="IPR036374">
    <property type="entry name" value="OxRdtase_Mopterin-bd_sf"/>
</dbReference>
<dbReference type="AlphaFoldDB" id="A0A1T4WF64"/>
<sequence>MQCGKPCLLIVVLMMILIGSGLYLTSKLLNPLADSPIVTHTGNSQSTPPFPPIPQPAGNLEQVLIVQTDPNSSCGTKEFVFSEQQLQALPQTSFKTKHTWANIAQEFSGPLLTDVLKQVCANARDIYLRSLDKYSVMVNFQAIAKYQPILALKVNGQALTIREKGPLWLMINTDEYKLPPRSLDNIFVWQLYYIRVLTSD</sequence>
<accession>A0A1T4WF64</accession>
<dbReference type="Proteomes" id="UP000190460">
    <property type="component" value="Unassembled WGS sequence"/>
</dbReference>
<keyword evidence="4" id="KW-1185">Reference proteome</keyword>
<gene>
    <name evidence="3" type="ORF">SAMN02745130_01502</name>
</gene>
<evidence type="ECO:0000259" key="2">
    <source>
        <dbReference type="Pfam" id="PF00174"/>
    </source>
</evidence>
<evidence type="ECO:0000256" key="1">
    <source>
        <dbReference type="SAM" id="Phobius"/>
    </source>
</evidence>